<accession>W5MEP3</accession>
<dbReference type="STRING" id="7918.ENSLOCP00000006852"/>
<proteinExistence type="predicted"/>
<evidence type="ECO:0000256" key="1">
    <source>
        <dbReference type="SAM" id="MobiDB-lite"/>
    </source>
</evidence>
<dbReference type="Bgee" id="ENSLOCG00000005674">
    <property type="expression patterns" value="Expressed in testis and 13 other cell types or tissues"/>
</dbReference>
<feature type="compositionally biased region" description="Acidic residues" evidence="1">
    <location>
        <begin position="107"/>
        <end position="124"/>
    </location>
</feature>
<feature type="region of interest" description="Disordered" evidence="1">
    <location>
        <begin position="84"/>
        <end position="234"/>
    </location>
</feature>
<dbReference type="Proteomes" id="UP000018468">
    <property type="component" value="Linkage group LG26"/>
</dbReference>
<dbReference type="eggNOG" id="KOG0104">
    <property type="taxonomic scope" value="Eukaryota"/>
</dbReference>
<dbReference type="EMBL" id="AHAT01018480">
    <property type="status" value="NOT_ANNOTATED_CDS"/>
    <property type="molecule type" value="Genomic_DNA"/>
</dbReference>
<dbReference type="HOGENOM" id="CLU_1184701_0_0_1"/>
<evidence type="ECO:0000313" key="3">
    <source>
        <dbReference type="Proteomes" id="UP000018468"/>
    </source>
</evidence>
<feature type="compositionally biased region" description="Polar residues" evidence="1">
    <location>
        <begin position="219"/>
        <end position="234"/>
    </location>
</feature>
<dbReference type="AlphaFoldDB" id="W5MEP3"/>
<protein>
    <submittedName>
        <fullName evidence="2">Uncharacterized protein</fullName>
    </submittedName>
</protein>
<reference evidence="3" key="1">
    <citation type="submission" date="2011-12" db="EMBL/GenBank/DDBJ databases">
        <title>The Draft Genome of Lepisosteus oculatus.</title>
        <authorList>
            <consortium name="The Broad Institute Genome Assembly &amp; Analysis Group"/>
            <consortium name="Computational R&amp;D Group"/>
            <consortium name="and Sequencing Platform"/>
            <person name="Di Palma F."/>
            <person name="Alfoldi J."/>
            <person name="Johnson J."/>
            <person name="Berlin A."/>
            <person name="Gnerre S."/>
            <person name="Jaffe D."/>
            <person name="MacCallum I."/>
            <person name="Young S."/>
            <person name="Walker B.J."/>
            <person name="Lander E.S."/>
            <person name="Lindblad-Toh K."/>
        </authorList>
    </citation>
    <scope>NUCLEOTIDE SEQUENCE [LARGE SCALE GENOMIC DNA]</scope>
</reference>
<organism evidence="2 3">
    <name type="scientific">Lepisosteus oculatus</name>
    <name type="common">Spotted gar</name>
    <dbReference type="NCBI Taxonomy" id="7918"/>
    <lineage>
        <taxon>Eukaryota</taxon>
        <taxon>Metazoa</taxon>
        <taxon>Chordata</taxon>
        <taxon>Craniata</taxon>
        <taxon>Vertebrata</taxon>
        <taxon>Euteleostomi</taxon>
        <taxon>Actinopterygii</taxon>
        <taxon>Neopterygii</taxon>
        <taxon>Holostei</taxon>
        <taxon>Semionotiformes</taxon>
        <taxon>Lepisosteidae</taxon>
        <taxon>Lepisosteus</taxon>
    </lineage>
</organism>
<reference evidence="2" key="2">
    <citation type="submission" date="2025-08" db="UniProtKB">
        <authorList>
            <consortium name="Ensembl"/>
        </authorList>
    </citation>
    <scope>IDENTIFICATION</scope>
</reference>
<keyword evidence="3" id="KW-1185">Reference proteome</keyword>
<evidence type="ECO:0000313" key="2">
    <source>
        <dbReference type="Ensembl" id="ENSLOCP00000006852.1"/>
    </source>
</evidence>
<feature type="compositionally biased region" description="Basic and acidic residues" evidence="1">
    <location>
        <begin position="125"/>
        <end position="199"/>
    </location>
</feature>
<dbReference type="InParanoid" id="W5MEP3"/>
<dbReference type="Ensembl" id="ENSLOCT00000006860.1">
    <property type="protein sequence ID" value="ENSLOCP00000006852.1"/>
    <property type="gene ID" value="ENSLOCG00000005674.1"/>
</dbReference>
<sequence>MSAVLTVPFFKPSFLFRVFGSHNLTTVALKGVGSSFKKHTEAESKGIKAHFNMDESGVLTLDRVESVFETIVEEREEESTLTKLGNTISSLFGGGSSEPKANVSEPVQDEDESTAEAGKEEEEPEQKGENTPQEEKQETGEKVEGEPQAENKEKAEGETSAEKTDSQAKTEGENVGKEEDKKPEEDGGKTEDKEEEKKVKSQKKSKISEDIGVELQINDILNPSQDQIASSKKK</sequence>
<reference evidence="2" key="3">
    <citation type="submission" date="2025-09" db="UniProtKB">
        <authorList>
            <consortium name="Ensembl"/>
        </authorList>
    </citation>
    <scope>IDENTIFICATION</scope>
</reference>
<dbReference type="Gene3D" id="2.60.34.10">
    <property type="entry name" value="Substrate Binding Domain Of DNAk, Chain A, domain 1"/>
    <property type="match status" value="1"/>
</dbReference>
<name>W5MEP3_LEPOC</name>
<dbReference type="InterPro" id="IPR029047">
    <property type="entry name" value="HSP70_peptide-bd_sf"/>
</dbReference>